<name>K0R308_THAOC</name>
<organism evidence="2 3">
    <name type="scientific">Thalassiosira oceanica</name>
    <name type="common">Marine diatom</name>
    <dbReference type="NCBI Taxonomy" id="159749"/>
    <lineage>
        <taxon>Eukaryota</taxon>
        <taxon>Sar</taxon>
        <taxon>Stramenopiles</taxon>
        <taxon>Ochrophyta</taxon>
        <taxon>Bacillariophyta</taxon>
        <taxon>Coscinodiscophyceae</taxon>
        <taxon>Thalassiosirophycidae</taxon>
        <taxon>Thalassiosirales</taxon>
        <taxon>Thalassiosiraceae</taxon>
        <taxon>Thalassiosira</taxon>
    </lineage>
</organism>
<evidence type="ECO:0000313" key="2">
    <source>
        <dbReference type="EMBL" id="EJK47168.1"/>
    </source>
</evidence>
<protein>
    <submittedName>
        <fullName evidence="2">Uncharacterized protein</fullName>
    </submittedName>
</protein>
<feature type="region of interest" description="Disordered" evidence="1">
    <location>
        <begin position="1"/>
        <end position="24"/>
    </location>
</feature>
<accession>K0R308</accession>
<proteinExistence type="predicted"/>
<reference evidence="2 3" key="1">
    <citation type="journal article" date="2012" name="Genome Biol.">
        <title>Genome and low-iron response of an oceanic diatom adapted to chronic iron limitation.</title>
        <authorList>
            <person name="Lommer M."/>
            <person name="Specht M."/>
            <person name="Roy A.S."/>
            <person name="Kraemer L."/>
            <person name="Andreson R."/>
            <person name="Gutowska M.A."/>
            <person name="Wolf J."/>
            <person name="Bergner S.V."/>
            <person name="Schilhabel M.B."/>
            <person name="Klostermeier U.C."/>
            <person name="Beiko R.G."/>
            <person name="Rosenstiel P."/>
            <person name="Hippler M."/>
            <person name="Laroche J."/>
        </authorList>
    </citation>
    <scope>NUCLEOTIDE SEQUENCE [LARGE SCALE GENOMIC DNA]</scope>
    <source>
        <strain evidence="2 3">CCMP1005</strain>
    </source>
</reference>
<gene>
    <name evidence="2" type="ORF">THAOC_34133</name>
</gene>
<keyword evidence="3" id="KW-1185">Reference proteome</keyword>
<sequence length="113" mass="11909">PASGVRGDDGVYPARPSALYTPTGPLGRSVASVDLSNNHRCIVGRRFVRSNVLATQSRAVFPESRVTFAGRRRRRKLNIADSDGPRPCEGDGPGGGGRSICDDVLCRDGGDGV</sequence>
<evidence type="ECO:0000256" key="1">
    <source>
        <dbReference type="SAM" id="MobiDB-lite"/>
    </source>
</evidence>
<feature type="non-terminal residue" evidence="2">
    <location>
        <position position="1"/>
    </location>
</feature>
<dbReference type="Proteomes" id="UP000266841">
    <property type="component" value="Unassembled WGS sequence"/>
</dbReference>
<feature type="region of interest" description="Disordered" evidence="1">
    <location>
        <begin position="76"/>
        <end position="99"/>
    </location>
</feature>
<evidence type="ECO:0000313" key="3">
    <source>
        <dbReference type="Proteomes" id="UP000266841"/>
    </source>
</evidence>
<dbReference type="EMBL" id="AGNL01047276">
    <property type="protein sequence ID" value="EJK47168.1"/>
    <property type="molecule type" value="Genomic_DNA"/>
</dbReference>
<comment type="caution">
    <text evidence="2">The sequence shown here is derived from an EMBL/GenBank/DDBJ whole genome shotgun (WGS) entry which is preliminary data.</text>
</comment>
<dbReference type="AlphaFoldDB" id="K0R308"/>